<dbReference type="InterPro" id="IPR050183">
    <property type="entry name" value="DsbB"/>
</dbReference>
<name>A0ABQ3L6F6_9ALTE</name>
<keyword evidence="12 14" id="KW-0143">Chaperone</keyword>
<evidence type="ECO:0000256" key="2">
    <source>
        <dbReference type="ARBA" id="ARBA00008823"/>
    </source>
</evidence>
<reference evidence="17" key="1">
    <citation type="journal article" date="2019" name="Int. J. Syst. Evol. Microbiol.">
        <title>The Global Catalogue of Microorganisms (GCM) 10K type strain sequencing project: providing services to taxonomists for standard genome sequencing and annotation.</title>
        <authorList>
            <consortium name="The Broad Institute Genomics Platform"/>
            <consortium name="The Broad Institute Genome Sequencing Center for Infectious Disease"/>
            <person name="Wu L."/>
            <person name="Ma J."/>
        </authorList>
    </citation>
    <scope>NUCLEOTIDE SEQUENCE [LARGE SCALE GENOMIC DNA]</scope>
    <source>
        <strain evidence="17">CGMCC 1.7003</strain>
    </source>
</reference>
<dbReference type="Proteomes" id="UP000659697">
    <property type="component" value="Unassembled WGS sequence"/>
</dbReference>
<feature type="topological domain" description="Periplasmic" evidence="14">
    <location>
        <begin position="54"/>
        <end position="71"/>
    </location>
</feature>
<keyword evidence="13 14" id="KW-0676">Redox-active center</keyword>
<keyword evidence="3 14" id="KW-0813">Transport</keyword>
<feature type="transmembrane region" description="Helical" evidence="15">
    <location>
        <begin position="90"/>
        <end position="109"/>
    </location>
</feature>
<evidence type="ECO:0000256" key="7">
    <source>
        <dbReference type="ARBA" id="ARBA00022982"/>
    </source>
</evidence>
<dbReference type="PANTHER" id="PTHR36570:SF2">
    <property type="entry name" value="DISULFIDE BOND FORMATION PROTEIN B"/>
    <property type="match status" value="1"/>
</dbReference>
<evidence type="ECO:0000256" key="6">
    <source>
        <dbReference type="ARBA" id="ARBA00022692"/>
    </source>
</evidence>
<comment type="subcellular location">
    <subcellularLocation>
        <location evidence="1">Cell inner membrane</location>
        <topology evidence="1">Multi-pass membrane protein</topology>
    </subcellularLocation>
    <subcellularLocation>
        <location evidence="14">Cell membrane</location>
        <topology evidence="14">Multi-pass membrane protein</topology>
    </subcellularLocation>
</comment>
<evidence type="ECO:0000256" key="14">
    <source>
        <dbReference type="HAMAP-Rule" id="MF_00286"/>
    </source>
</evidence>
<evidence type="ECO:0000256" key="3">
    <source>
        <dbReference type="ARBA" id="ARBA00022448"/>
    </source>
</evidence>
<gene>
    <name evidence="14 16" type="primary">dsbB</name>
    <name evidence="16" type="ORF">GCM10010919_17520</name>
</gene>
<evidence type="ECO:0000256" key="5">
    <source>
        <dbReference type="ARBA" id="ARBA00022519"/>
    </source>
</evidence>
<keyword evidence="5" id="KW-0997">Cell inner membrane</keyword>
<feature type="transmembrane region" description="Helical" evidence="15">
    <location>
        <begin position="66"/>
        <end position="84"/>
    </location>
</feature>
<keyword evidence="11 14" id="KW-1015">Disulfide bond</keyword>
<dbReference type="PANTHER" id="PTHR36570">
    <property type="entry name" value="DISULFIDE BOND FORMATION PROTEIN B"/>
    <property type="match status" value="1"/>
</dbReference>
<evidence type="ECO:0000256" key="12">
    <source>
        <dbReference type="ARBA" id="ARBA00023186"/>
    </source>
</evidence>
<dbReference type="InterPro" id="IPR022920">
    <property type="entry name" value="Disulphide_bond_form_DsbB"/>
</dbReference>
<evidence type="ECO:0000256" key="10">
    <source>
        <dbReference type="ARBA" id="ARBA00023136"/>
    </source>
</evidence>
<comment type="caution">
    <text evidence="14">Lacks conserved residue(s) required for the propagation of feature annotation.</text>
</comment>
<keyword evidence="17" id="KW-1185">Reference proteome</keyword>
<evidence type="ECO:0000313" key="17">
    <source>
        <dbReference type="Proteomes" id="UP000659697"/>
    </source>
</evidence>
<feature type="topological domain" description="Cytoplasmic" evidence="14">
    <location>
        <begin position="1"/>
        <end position="36"/>
    </location>
</feature>
<evidence type="ECO:0000256" key="9">
    <source>
        <dbReference type="ARBA" id="ARBA00023002"/>
    </source>
</evidence>
<evidence type="ECO:0000256" key="4">
    <source>
        <dbReference type="ARBA" id="ARBA00022475"/>
    </source>
</evidence>
<feature type="topological domain" description="Cytoplasmic" evidence="14">
    <location>
        <begin position="189"/>
        <end position="199"/>
    </location>
</feature>
<feature type="disulfide bond" description="Redox-active" evidence="14">
    <location>
        <begin position="129"/>
        <end position="155"/>
    </location>
</feature>
<dbReference type="InterPro" id="IPR003752">
    <property type="entry name" value="DiS_bond_form_DsbB/BdbC"/>
</dbReference>
<organism evidence="16 17">
    <name type="scientific">Alishewanella longhuensis</name>
    <dbReference type="NCBI Taxonomy" id="1091037"/>
    <lineage>
        <taxon>Bacteria</taxon>
        <taxon>Pseudomonadati</taxon>
        <taxon>Pseudomonadota</taxon>
        <taxon>Gammaproteobacteria</taxon>
        <taxon>Alteromonadales</taxon>
        <taxon>Alteromonadaceae</taxon>
        <taxon>Alishewanella</taxon>
    </lineage>
</organism>
<keyword evidence="8 14" id="KW-1133">Transmembrane helix</keyword>
<evidence type="ECO:0000256" key="13">
    <source>
        <dbReference type="ARBA" id="ARBA00023284"/>
    </source>
</evidence>
<keyword evidence="9 14" id="KW-0560">Oxidoreductase</keyword>
<protein>
    <recommendedName>
        <fullName evidence="14">Disulfide bond formation protein B</fullName>
    </recommendedName>
    <alternativeName>
        <fullName evidence="14">Disulfide oxidoreductase</fullName>
    </alternativeName>
</protein>
<comment type="function">
    <text evidence="14">Required for disulfide bond formation in some periplasmic proteins. Acts by oxidizing the DsbA protein.</text>
</comment>
<dbReference type="EMBL" id="BNAO01000003">
    <property type="protein sequence ID" value="GHG68223.1"/>
    <property type="molecule type" value="Genomic_DNA"/>
</dbReference>
<evidence type="ECO:0000256" key="8">
    <source>
        <dbReference type="ARBA" id="ARBA00022989"/>
    </source>
</evidence>
<dbReference type="Pfam" id="PF02600">
    <property type="entry name" value="DsbB"/>
    <property type="match status" value="1"/>
</dbReference>
<dbReference type="HAMAP" id="MF_00286">
    <property type="entry name" value="DsbB"/>
    <property type="match status" value="1"/>
</dbReference>
<keyword evidence="10 14" id="KW-0472">Membrane</keyword>
<sequence>MCIGLKYLRLVDFPEQYHAEIAMFRALKSLSVKRWPWLLLALTALLLLATGLYFQYSLNYQPCIKCIYVRAAFAGVLLAAILVACAPRQSLLRIMGILAWLAAAIYGTLQAQELVNIEQILASGGFTTCALFADFPAWLALDKWFSAVFAVTGTCGGVDWQFVGFTMAEWSRFILAAYALVGLLVLFSQFTKPNKNPYM</sequence>
<dbReference type="SUPFAM" id="SSF158442">
    <property type="entry name" value="DsbB-like"/>
    <property type="match status" value="1"/>
</dbReference>
<keyword evidence="6 14" id="KW-0812">Transmembrane</keyword>
<evidence type="ECO:0000256" key="1">
    <source>
        <dbReference type="ARBA" id="ARBA00004429"/>
    </source>
</evidence>
<dbReference type="NCBIfam" id="NF002485">
    <property type="entry name" value="PRK01749.1"/>
    <property type="match status" value="1"/>
</dbReference>
<evidence type="ECO:0000313" key="16">
    <source>
        <dbReference type="EMBL" id="GHG68223.1"/>
    </source>
</evidence>
<accession>A0ABQ3L6F6</accession>
<evidence type="ECO:0000256" key="15">
    <source>
        <dbReference type="SAM" id="Phobius"/>
    </source>
</evidence>
<comment type="caution">
    <text evidence="16">The sequence shown here is derived from an EMBL/GenBank/DDBJ whole genome shotgun (WGS) entry which is preliminary data.</text>
</comment>
<proteinExistence type="inferred from homology"/>
<dbReference type="InterPro" id="IPR023380">
    <property type="entry name" value="DsbB-like_sf"/>
</dbReference>
<dbReference type="Gene3D" id="1.20.1550.10">
    <property type="entry name" value="DsbB-like"/>
    <property type="match status" value="1"/>
</dbReference>
<keyword evidence="4 14" id="KW-1003">Cell membrane</keyword>
<feature type="transmembrane region" description="Helical" evidence="15">
    <location>
        <begin position="170"/>
        <end position="190"/>
    </location>
</feature>
<keyword evidence="7 14" id="KW-0249">Electron transport</keyword>
<comment type="similarity">
    <text evidence="2 14">Belongs to the DsbB family.</text>
</comment>
<feature type="transmembrane region" description="Helical" evidence="15">
    <location>
        <begin position="121"/>
        <end position="141"/>
    </location>
</feature>
<evidence type="ECO:0000256" key="11">
    <source>
        <dbReference type="ARBA" id="ARBA00023157"/>
    </source>
</evidence>
<feature type="transmembrane region" description="Helical" evidence="15">
    <location>
        <begin position="35"/>
        <end position="54"/>
    </location>
</feature>
<feature type="disulfide bond" description="Redox-active" evidence="14">
    <location>
        <begin position="63"/>
        <end position="66"/>
    </location>
</feature>